<gene>
    <name evidence="3" type="ORF">LTR82_009849</name>
</gene>
<evidence type="ECO:0000256" key="1">
    <source>
        <dbReference type="SAM" id="MobiDB-lite"/>
    </source>
</evidence>
<dbReference type="GO" id="GO:0044695">
    <property type="term" value="C:Dsc E3 ubiquitin ligase complex"/>
    <property type="evidence" value="ECO:0007669"/>
    <property type="project" value="InterPro"/>
</dbReference>
<dbReference type="Proteomes" id="UP001168146">
    <property type="component" value="Unassembled WGS sequence"/>
</dbReference>
<dbReference type="Pfam" id="PF08508">
    <property type="entry name" value="DUF1746"/>
    <property type="match status" value="1"/>
</dbReference>
<feature type="compositionally biased region" description="Low complexity" evidence="1">
    <location>
        <begin position="1"/>
        <end position="13"/>
    </location>
</feature>
<name>A0AAN6FIL4_9PEZI</name>
<dbReference type="GO" id="GO:0005783">
    <property type="term" value="C:endoplasmic reticulum"/>
    <property type="evidence" value="ECO:0007669"/>
    <property type="project" value="TreeGrafter"/>
</dbReference>
<accession>A0AAN6FIL4</accession>
<feature type="region of interest" description="Disordered" evidence="1">
    <location>
        <begin position="188"/>
        <end position="239"/>
    </location>
</feature>
<comment type="caution">
    <text evidence="3">The sequence shown here is derived from an EMBL/GenBank/DDBJ whole genome shotgun (WGS) entry which is preliminary data.</text>
</comment>
<evidence type="ECO:0000313" key="4">
    <source>
        <dbReference type="Proteomes" id="UP001168146"/>
    </source>
</evidence>
<dbReference type="EMBL" id="JASUXU010000032">
    <property type="protein sequence ID" value="KAK0319085.1"/>
    <property type="molecule type" value="Genomic_DNA"/>
</dbReference>
<feature type="compositionally biased region" description="Polar residues" evidence="1">
    <location>
        <begin position="224"/>
        <end position="239"/>
    </location>
</feature>
<dbReference type="PANTHER" id="PTHR39405:SF1">
    <property type="entry name" value="DSC E3 UBIQUITIN LIGASE COMPLEX SUBUNIT 4"/>
    <property type="match status" value="1"/>
</dbReference>
<dbReference type="AlphaFoldDB" id="A0AAN6FIL4"/>
<feature type="region of interest" description="Disordered" evidence="1">
    <location>
        <begin position="1"/>
        <end position="39"/>
    </location>
</feature>
<reference evidence="3" key="1">
    <citation type="submission" date="2021-12" db="EMBL/GenBank/DDBJ databases">
        <title>Black yeast isolated from Biological Soil Crust.</title>
        <authorList>
            <person name="Kurbessoian T."/>
        </authorList>
    </citation>
    <scope>NUCLEOTIDE SEQUENCE</scope>
    <source>
        <strain evidence="3">CCFEE 5208</strain>
    </source>
</reference>
<dbReference type="PANTHER" id="PTHR39405">
    <property type="entry name" value="DSC E3 UBIQUITIN LIGASE COMPLEX SUBUNIT 4"/>
    <property type="match status" value="1"/>
</dbReference>
<proteinExistence type="predicted"/>
<evidence type="ECO:0000259" key="2">
    <source>
        <dbReference type="Pfam" id="PF08508"/>
    </source>
</evidence>
<dbReference type="InterPro" id="IPR013715">
    <property type="entry name" value="DUF1746"/>
</dbReference>
<protein>
    <recommendedName>
        <fullName evidence="2">DUF1746 domain-containing protein</fullName>
    </recommendedName>
</protein>
<organism evidence="3 4">
    <name type="scientific">Friedmanniomyces endolithicus</name>
    <dbReference type="NCBI Taxonomy" id="329885"/>
    <lineage>
        <taxon>Eukaryota</taxon>
        <taxon>Fungi</taxon>
        <taxon>Dikarya</taxon>
        <taxon>Ascomycota</taxon>
        <taxon>Pezizomycotina</taxon>
        <taxon>Dothideomycetes</taxon>
        <taxon>Dothideomycetidae</taxon>
        <taxon>Mycosphaerellales</taxon>
        <taxon>Teratosphaeriaceae</taxon>
        <taxon>Friedmanniomyces</taxon>
    </lineage>
</organism>
<feature type="domain" description="DUF1746" evidence="2">
    <location>
        <begin position="58"/>
        <end position="171"/>
    </location>
</feature>
<dbReference type="GO" id="GO:0032933">
    <property type="term" value="P:SREBP signaling pathway"/>
    <property type="evidence" value="ECO:0007669"/>
    <property type="project" value="InterPro"/>
</dbReference>
<sequence>MSDEASSSTAAADSLDDIPDGRTHDALPTAADQAKKRKNNRQLFNKKRGELLDDLLRSVDILVYAELSTIYYMDCSFIRLILRVLVQFVFLTPKPPMFPEPPPNRPYIGAILGTNILCFILHAWFAAPSAGEATRGYLHGGFAIDFIGQKGPSSRVHLLLLDLLVVMLQLVHLSAHITRQRLKEGSISVTTPSGRRYTPSTPTSRQDLDAEERGVRRSGEQQDMEMQTLNPTGAPTTVENEAEDTLERETLLASTTARTDAHIFDAFNSGQIVLADLSLLQTLQEQFWAYQSAPREPGLSTMELRRNITGQLLRWRSGAAVGRPMQAI</sequence>
<feature type="compositionally biased region" description="Polar residues" evidence="1">
    <location>
        <begin position="188"/>
        <end position="205"/>
    </location>
</feature>
<evidence type="ECO:0000313" key="3">
    <source>
        <dbReference type="EMBL" id="KAK0319085.1"/>
    </source>
</evidence>
<feature type="compositionally biased region" description="Basic and acidic residues" evidence="1">
    <location>
        <begin position="206"/>
        <end position="220"/>
    </location>
</feature>
<dbReference type="InterPro" id="IPR038967">
    <property type="entry name" value="Dsc4-like"/>
</dbReference>